<evidence type="ECO:0000313" key="1">
    <source>
        <dbReference type="EMBL" id="SNQ47030.1"/>
    </source>
</evidence>
<sequence length="64" mass="6903">MIVPISILLLLLVAVIVLIRAFDLNAGHAFVCVALGFYVGKSGFAPTFQNILNQIFGIFSSVHL</sequence>
<dbReference type="OrthoDB" id="4332682at2"/>
<dbReference type="RefSeq" id="WP_101830950.1">
    <property type="nucleotide sequence ID" value="NZ_FZMO01000078.1"/>
</dbReference>
<organism evidence="1 2">
    <name type="scientific">Frankia canadensis</name>
    <dbReference type="NCBI Taxonomy" id="1836972"/>
    <lineage>
        <taxon>Bacteria</taxon>
        <taxon>Bacillati</taxon>
        <taxon>Actinomycetota</taxon>
        <taxon>Actinomycetes</taxon>
        <taxon>Frankiales</taxon>
        <taxon>Frankiaceae</taxon>
        <taxon>Frankia</taxon>
    </lineage>
</organism>
<evidence type="ECO:0000313" key="2">
    <source>
        <dbReference type="Proteomes" id="UP000234331"/>
    </source>
</evidence>
<gene>
    <name evidence="1" type="ORF">FRACA_1690007</name>
</gene>
<dbReference type="Proteomes" id="UP000234331">
    <property type="component" value="Unassembled WGS sequence"/>
</dbReference>
<reference evidence="1 2" key="1">
    <citation type="submission" date="2017-06" db="EMBL/GenBank/DDBJ databases">
        <authorList>
            <person name="Kim H.J."/>
            <person name="Triplett B.A."/>
        </authorList>
    </citation>
    <scope>NUCLEOTIDE SEQUENCE [LARGE SCALE GENOMIC DNA]</scope>
    <source>
        <strain evidence="1">FRACA_ARgP5</strain>
    </source>
</reference>
<proteinExistence type="predicted"/>
<dbReference type="EMBL" id="FZMO01000078">
    <property type="protein sequence ID" value="SNQ47030.1"/>
    <property type="molecule type" value="Genomic_DNA"/>
</dbReference>
<name>A0A2I2KMZ1_9ACTN</name>
<dbReference type="AlphaFoldDB" id="A0A2I2KMZ1"/>
<keyword evidence="2" id="KW-1185">Reference proteome</keyword>
<protein>
    <submittedName>
        <fullName evidence="1">Uncharacterized protein</fullName>
    </submittedName>
</protein>
<accession>A0A2I2KMZ1</accession>